<evidence type="ECO:0000259" key="3">
    <source>
        <dbReference type="Pfam" id="PF02719"/>
    </source>
</evidence>
<sequence length="634" mass="68622">MSNKLVAKLIHLGRRGKTNILFLLDAVLVCLAFVVAMLLRLEVTEFAEKLASWTVLLVNLPLTLLIFYWLGIYKIVLRYQSSHSVRLFMAGCAISGIVMSAASLTFLLPVPRSVPAIYAGLLFLMTTGVRFAWRGVAHQATAARGKPVVIYGAGEAGRQLAGAIRLGSDYRPVSFVDDDKTVQGRWISGLMVIDPSELPSVIREDGVRIILLAIPSAPRETKRQVVEQLNRLNVKIMSLPGMADIISGRAHFNELRTVQPEELLGRDPVPPIDKLLGANITGRVVMVTGAGGSIGSELCRQILLVRPTTLIMLDVSEFAVYRIHEELSGRAKELGVTLTPLLGSVQDEDRLTSILTILKVKTVYHAAAYKHVPMVEHNVAEGVKNNVLGTLAAARAAVEAGVSSFILISTDKAVRPTNIMGASKRMAELVCQSFAAAKTDTVFSMVRFGNVLGSSGSVIPKFQAQIRAGGPVTVTHPEVTRYFMTIPEAAQLVIQAGAMAAGGEVFVLDMGEPVKIVDLAESLIRLHGLQPFVLDSNDGVSNGDVAISFVGMRPGEKLYEEVLIGNDPRPTQHSRIMTAREACLDAASLEPFLSRLEAACSCYDAAQIREILMEAPIEFQPVDALSDMMSDLHP</sequence>
<evidence type="ECO:0000256" key="2">
    <source>
        <dbReference type="SAM" id="Phobius"/>
    </source>
</evidence>
<dbReference type="PANTHER" id="PTHR43318:SF1">
    <property type="entry name" value="POLYSACCHARIDE BIOSYNTHESIS PROTEIN EPSC-RELATED"/>
    <property type="match status" value="1"/>
</dbReference>
<dbReference type="InterPro" id="IPR051203">
    <property type="entry name" value="Polysaccharide_Synthase-Rel"/>
</dbReference>
<feature type="transmembrane region" description="Helical" evidence="2">
    <location>
        <begin position="85"/>
        <end position="108"/>
    </location>
</feature>
<dbReference type="InterPro" id="IPR003869">
    <property type="entry name" value="Polysac_CapD-like"/>
</dbReference>
<accession>A0ABY9JYT7</accession>
<keyword evidence="2" id="KW-0812">Transmembrane</keyword>
<dbReference type="Pfam" id="PF13727">
    <property type="entry name" value="CoA_binding_3"/>
    <property type="match status" value="1"/>
</dbReference>
<proteinExistence type="inferred from homology"/>
<organism evidence="4 5">
    <name type="scientific">Shinella oryzae</name>
    <dbReference type="NCBI Taxonomy" id="2871820"/>
    <lineage>
        <taxon>Bacteria</taxon>
        <taxon>Pseudomonadati</taxon>
        <taxon>Pseudomonadota</taxon>
        <taxon>Alphaproteobacteria</taxon>
        <taxon>Hyphomicrobiales</taxon>
        <taxon>Rhizobiaceae</taxon>
        <taxon>Shinella</taxon>
    </lineage>
</organism>
<gene>
    <name evidence="4" type="ORF">Q9315_08405</name>
</gene>
<feature type="transmembrane region" description="Helical" evidence="2">
    <location>
        <begin position="51"/>
        <end position="73"/>
    </location>
</feature>
<evidence type="ECO:0000313" key="4">
    <source>
        <dbReference type="EMBL" id="WLS01483.1"/>
    </source>
</evidence>
<keyword evidence="2" id="KW-0472">Membrane</keyword>
<feature type="transmembrane region" description="Helical" evidence="2">
    <location>
        <begin position="20"/>
        <end position="39"/>
    </location>
</feature>
<dbReference type="RefSeq" id="WP_306156412.1">
    <property type="nucleotide sequence ID" value="NZ_CP132314.1"/>
</dbReference>
<reference evidence="4 5" key="1">
    <citation type="submission" date="2023-08" db="EMBL/GenBank/DDBJ databases">
        <title>Pathogen: clinical or host-associated sample.</title>
        <authorList>
            <person name="Hergert J."/>
            <person name="Casey R."/>
            <person name="Wagner J."/>
            <person name="Young E.L."/>
            <person name="Oakeson K.F."/>
        </authorList>
    </citation>
    <scope>NUCLEOTIDE SEQUENCE [LARGE SCALE GENOMIC DNA]</scope>
    <source>
        <strain evidence="4 5">UPHL-collab-2</strain>
    </source>
</reference>
<dbReference type="InterPro" id="IPR036291">
    <property type="entry name" value="NAD(P)-bd_dom_sf"/>
</dbReference>
<dbReference type="EMBL" id="CP132314">
    <property type="protein sequence ID" value="WLS01483.1"/>
    <property type="molecule type" value="Genomic_DNA"/>
</dbReference>
<name>A0ABY9JYT7_9HYPH</name>
<dbReference type="Pfam" id="PF02719">
    <property type="entry name" value="Polysacc_synt_2"/>
    <property type="match status" value="1"/>
</dbReference>
<keyword evidence="2" id="KW-1133">Transmembrane helix</keyword>
<keyword evidence="5" id="KW-1185">Reference proteome</keyword>
<dbReference type="Proteomes" id="UP001225788">
    <property type="component" value="Chromosome"/>
</dbReference>
<feature type="domain" description="Polysaccharide biosynthesis protein CapD-like" evidence="3">
    <location>
        <begin position="285"/>
        <end position="580"/>
    </location>
</feature>
<dbReference type="CDD" id="cd05237">
    <property type="entry name" value="UDP_invert_4-6DH_SDR_e"/>
    <property type="match status" value="1"/>
</dbReference>
<comment type="similarity">
    <text evidence="1">Belongs to the polysaccharide synthase family.</text>
</comment>
<protein>
    <submittedName>
        <fullName evidence="4">Nucleoside-diphosphate sugar epimerase/dehydratase</fullName>
    </submittedName>
</protein>
<dbReference type="InterPro" id="IPR029063">
    <property type="entry name" value="SAM-dependent_MTases_sf"/>
</dbReference>
<dbReference type="PANTHER" id="PTHR43318">
    <property type="entry name" value="UDP-N-ACETYLGLUCOSAMINE 4,6-DEHYDRATASE"/>
    <property type="match status" value="1"/>
</dbReference>
<dbReference type="SUPFAM" id="SSF53335">
    <property type="entry name" value="S-adenosyl-L-methionine-dependent methyltransferases"/>
    <property type="match status" value="1"/>
</dbReference>
<evidence type="ECO:0000256" key="1">
    <source>
        <dbReference type="ARBA" id="ARBA00007430"/>
    </source>
</evidence>
<dbReference type="Gene3D" id="3.40.50.720">
    <property type="entry name" value="NAD(P)-binding Rossmann-like Domain"/>
    <property type="match status" value="2"/>
</dbReference>
<evidence type="ECO:0000313" key="5">
    <source>
        <dbReference type="Proteomes" id="UP001225788"/>
    </source>
</evidence>
<dbReference type="SUPFAM" id="SSF51735">
    <property type="entry name" value="NAD(P)-binding Rossmann-fold domains"/>
    <property type="match status" value="1"/>
</dbReference>